<dbReference type="EMBL" id="DAKRPA010000030">
    <property type="protein sequence ID" value="DBA02552.1"/>
    <property type="molecule type" value="Genomic_DNA"/>
</dbReference>
<protein>
    <submittedName>
        <fullName evidence="3">Uncharacterized protein</fullName>
    </submittedName>
</protein>
<reference evidence="3" key="1">
    <citation type="submission" date="2022-11" db="EMBL/GenBank/DDBJ databases">
        <authorList>
            <person name="Morgan W.R."/>
            <person name="Tartar A."/>
        </authorList>
    </citation>
    <scope>NUCLEOTIDE SEQUENCE</scope>
    <source>
        <strain evidence="3">ARSEF 373</strain>
    </source>
</reference>
<feature type="compositionally biased region" description="Basic and acidic residues" evidence="1">
    <location>
        <begin position="47"/>
        <end position="63"/>
    </location>
</feature>
<dbReference type="PANTHER" id="PTHR33129:SF1">
    <property type="entry name" value="ATP-BINDING PROTEIN"/>
    <property type="match status" value="1"/>
</dbReference>
<keyword evidence="4" id="KW-1185">Reference proteome</keyword>
<dbReference type="PANTHER" id="PTHR33129">
    <property type="entry name" value="PROTEIN KINASE DOMAIN-CONTAINING PROTEIN-RELATED"/>
    <property type="match status" value="1"/>
</dbReference>
<evidence type="ECO:0000256" key="1">
    <source>
        <dbReference type="SAM" id="MobiDB-lite"/>
    </source>
</evidence>
<keyword evidence="2" id="KW-1133">Transmembrane helix</keyword>
<feature type="transmembrane region" description="Helical" evidence="2">
    <location>
        <begin position="131"/>
        <end position="154"/>
    </location>
</feature>
<feature type="region of interest" description="Disordered" evidence="1">
    <location>
        <begin position="43"/>
        <end position="63"/>
    </location>
</feature>
<comment type="caution">
    <text evidence="3">The sequence shown here is derived from an EMBL/GenBank/DDBJ whole genome shotgun (WGS) entry which is preliminary data.</text>
</comment>
<dbReference type="Proteomes" id="UP001146120">
    <property type="component" value="Unassembled WGS sequence"/>
</dbReference>
<name>A0AAV2ZA87_9STRA</name>
<gene>
    <name evidence="3" type="ORF">N0F65_011024</name>
</gene>
<evidence type="ECO:0000313" key="4">
    <source>
        <dbReference type="Proteomes" id="UP001146120"/>
    </source>
</evidence>
<keyword evidence="2" id="KW-0472">Membrane</keyword>
<evidence type="ECO:0000256" key="2">
    <source>
        <dbReference type="SAM" id="Phobius"/>
    </source>
</evidence>
<keyword evidence="2" id="KW-0812">Transmembrane</keyword>
<organism evidence="3 4">
    <name type="scientific">Lagenidium giganteum</name>
    <dbReference type="NCBI Taxonomy" id="4803"/>
    <lineage>
        <taxon>Eukaryota</taxon>
        <taxon>Sar</taxon>
        <taxon>Stramenopiles</taxon>
        <taxon>Oomycota</taxon>
        <taxon>Peronosporomycetes</taxon>
        <taxon>Pythiales</taxon>
        <taxon>Pythiaceae</taxon>
    </lineage>
</organism>
<reference evidence="3" key="2">
    <citation type="journal article" date="2023" name="Microbiol Resour">
        <title>Decontamination and Annotation of the Draft Genome Sequence of the Oomycete Lagenidium giganteum ARSEF 373.</title>
        <authorList>
            <person name="Morgan W.R."/>
            <person name="Tartar A."/>
        </authorList>
    </citation>
    <scope>NUCLEOTIDE SEQUENCE</scope>
    <source>
        <strain evidence="3">ARSEF 373</strain>
    </source>
</reference>
<dbReference type="AlphaFoldDB" id="A0AAV2ZA87"/>
<dbReference type="InterPro" id="IPR052980">
    <property type="entry name" value="Crinkler_effector"/>
</dbReference>
<evidence type="ECO:0000313" key="3">
    <source>
        <dbReference type="EMBL" id="DBA02552.1"/>
    </source>
</evidence>
<sequence>MHLDVEQAQLDVVGLSEEDVRHKVDKYEVAAGNGPVNVVVVVPESVDTSRKEPSEKRQRTEAVDPRQLNELAALVQQLDGVKKLKVGTVLETPTTIFGASFDNGLYLRKEYWDLNDIIQKRLASNSSLRRILVVGSPGIGKSVFGVFLLLLFMMKKKDIAYHPLGDPLVHFTWSSTNGYEVSETPRAGRTYDGLFDGNESGGALSFSRFNHAVYMNPWTKAECQRFADAIHVEDQDEWIRRFNLVGGKPRFVFSSSQSFDHLVKRVKEAIPHNVSELKDQVRLFELKVFDDRMKHIIFHVYRDEIDPSESYLAYSSLAVEAIMNARYQVGSADESTVATAHPIKYQHLKDVHQHLTQRQEFQGYTHILLFIVPNEIYDGFAVQSYKDADGKTDRTARIDIDMTQYVGKIIRQ</sequence>
<proteinExistence type="predicted"/>
<accession>A0AAV2ZA87</accession>